<dbReference type="EMBL" id="VFMN01000001">
    <property type="protein sequence ID" value="TQJ07692.1"/>
    <property type="molecule type" value="Genomic_DNA"/>
</dbReference>
<dbReference type="InterPro" id="IPR015895">
    <property type="entry name" value="4pyrrol_synth_GluRdtase_N"/>
</dbReference>
<dbReference type="InterPro" id="IPR018214">
    <property type="entry name" value="GluRdtase_CS"/>
</dbReference>
<dbReference type="Gene3D" id="3.30.460.30">
    <property type="entry name" value="Glutamyl-tRNA reductase, N-terminal domain"/>
    <property type="match status" value="1"/>
</dbReference>
<dbReference type="InterPro" id="IPR000343">
    <property type="entry name" value="4pyrrol_synth_GluRdtase"/>
</dbReference>
<evidence type="ECO:0000256" key="11">
    <source>
        <dbReference type="PIRSR" id="PIRSR000445-3"/>
    </source>
</evidence>
<dbReference type="InterPro" id="IPR006151">
    <property type="entry name" value="Shikm_DH/Glu-tRNA_Rdtase"/>
</dbReference>
<evidence type="ECO:0000256" key="2">
    <source>
        <dbReference type="ARBA" id="ARBA00005916"/>
    </source>
</evidence>
<feature type="site" description="Important for activity" evidence="8 12">
    <location>
        <position position="97"/>
    </location>
</feature>
<dbReference type="HAMAP" id="MF_00087">
    <property type="entry name" value="Glu_tRNA_reductase"/>
    <property type="match status" value="1"/>
</dbReference>
<dbReference type="Proteomes" id="UP000317893">
    <property type="component" value="Unassembled WGS sequence"/>
</dbReference>
<dbReference type="PANTHER" id="PTHR43013:SF1">
    <property type="entry name" value="GLUTAMYL-TRNA REDUCTASE"/>
    <property type="match status" value="1"/>
</dbReference>
<dbReference type="GO" id="GO:0008883">
    <property type="term" value="F:glutamyl-tRNA reductase activity"/>
    <property type="evidence" value="ECO:0007669"/>
    <property type="project" value="UniProtKB-UniRule"/>
</dbReference>
<evidence type="ECO:0000256" key="7">
    <source>
        <dbReference type="ARBA" id="ARBA00047464"/>
    </source>
</evidence>
<comment type="caution">
    <text evidence="18">The sequence shown here is derived from an EMBL/GenBank/DDBJ whole genome shotgun (WGS) entry which is preliminary data.</text>
</comment>
<feature type="binding site" evidence="8 10">
    <location>
        <begin position="112"/>
        <end position="114"/>
    </location>
    <ligand>
        <name>substrate</name>
    </ligand>
</feature>
<dbReference type="AlphaFoldDB" id="A0A542DX79"/>
<keyword evidence="6 8" id="KW-0627">Porphyrin biosynthesis</keyword>
<evidence type="ECO:0000256" key="5">
    <source>
        <dbReference type="ARBA" id="ARBA00023002"/>
    </source>
</evidence>
<dbReference type="GO" id="GO:0050661">
    <property type="term" value="F:NADP binding"/>
    <property type="evidence" value="ECO:0007669"/>
    <property type="project" value="InterPro"/>
</dbReference>
<dbReference type="RefSeq" id="WP_141846901.1">
    <property type="nucleotide sequence ID" value="NZ_BAAAPR010000008.1"/>
</dbReference>
<keyword evidence="4 8" id="KW-0521">NADP</keyword>
<evidence type="ECO:0000256" key="3">
    <source>
        <dbReference type="ARBA" id="ARBA00012970"/>
    </source>
</evidence>
<feature type="region of interest" description="Disordered" evidence="14">
    <location>
        <begin position="422"/>
        <end position="449"/>
    </location>
</feature>
<evidence type="ECO:0000256" key="6">
    <source>
        <dbReference type="ARBA" id="ARBA00023244"/>
    </source>
</evidence>
<reference evidence="18 19" key="1">
    <citation type="submission" date="2019-06" db="EMBL/GenBank/DDBJ databases">
        <title>Sequencing the genomes of 1000 actinobacteria strains.</title>
        <authorList>
            <person name="Klenk H.-P."/>
        </authorList>
    </citation>
    <scope>NUCLEOTIDE SEQUENCE [LARGE SCALE GENOMIC DNA]</scope>
    <source>
        <strain evidence="18 19">DSM 18607</strain>
    </source>
</reference>
<dbReference type="Pfam" id="PF00745">
    <property type="entry name" value="GlutR_dimer"/>
    <property type="match status" value="1"/>
</dbReference>
<feature type="domain" description="Quinate/shikimate 5-dehydrogenase/glutamyl-tRNA reductase" evidence="16">
    <location>
        <begin position="171"/>
        <end position="301"/>
    </location>
</feature>
<dbReference type="FunFam" id="3.30.460.30:FF:000001">
    <property type="entry name" value="Glutamyl-tRNA reductase"/>
    <property type="match status" value="1"/>
</dbReference>
<comment type="miscellaneous">
    <text evidence="8">During catalysis, the active site Cys acts as a nucleophile attacking the alpha-carbonyl group of tRNA-bound glutamate with the formation of a thioester intermediate between enzyme and glutamate, and the concomitant release of tRNA(Glu). The thioester intermediate is finally reduced by direct hydride transfer from NADPH, to form the product GSA.</text>
</comment>
<proteinExistence type="inferred from homology"/>
<evidence type="ECO:0000256" key="10">
    <source>
        <dbReference type="PIRSR" id="PIRSR000445-2"/>
    </source>
</evidence>
<name>A0A542DX79_9MICO</name>
<comment type="domain">
    <text evidence="8">Possesses an unusual extended V-shaped dimeric structure with each monomer consisting of three distinct domains arranged along a curved 'spinal' alpha-helix. The N-terminal catalytic domain specifically recognizes the glutamate moiety of the substrate. The second domain is the NADPH-binding domain, and the third C-terminal domain is responsible for dimerization.</text>
</comment>
<feature type="domain" description="Tetrapyrrole biosynthesis glutamyl-tRNA reductase dimerisation" evidence="15">
    <location>
        <begin position="320"/>
        <end position="417"/>
    </location>
</feature>
<dbReference type="InterPro" id="IPR036291">
    <property type="entry name" value="NAD(P)-bd_dom_sf"/>
</dbReference>
<comment type="similarity">
    <text evidence="2 8 13">Belongs to the glutamyl-tRNA reductase family.</text>
</comment>
<dbReference type="SUPFAM" id="SSF69075">
    <property type="entry name" value="Glutamyl tRNA-reductase dimerization domain"/>
    <property type="match status" value="1"/>
</dbReference>
<dbReference type="InterPro" id="IPR015896">
    <property type="entry name" value="4pyrrol_synth_GluRdtase_dimer"/>
</dbReference>
<dbReference type="OrthoDB" id="110209at2"/>
<comment type="catalytic activity">
    <reaction evidence="7 8 13">
        <text>(S)-4-amino-5-oxopentanoate + tRNA(Glu) + NADP(+) = L-glutamyl-tRNA(Glu) + NADPH + H(+)</text>
        <dbReference type="Rhea" id="RHEA:12344"/>
        <dbReference type="Rhea" id="RHEA-COMP:9663"/>
        <dbReference type="Rhea" id="RHEA-COMP:9680"/>
        <dbReference type="ChEBI" id="CHEBI:15378"/>
        <dbReference type="ChEBI" id="CHEBI:57501"/>
        <dbReference type="ChEBI" id="CHEBI:57783"/>
        <dbReference type="ChEBI" id="CHEBI:58349"/>
        <dbReference type="ChEBI" id="CHEBI:78442"/>
        <dbReference type="ChEBI" id="CHEBI:78520"/>
        <dbReference type="EC" id="1.2.1.70"/>
    </reaction>
</comment>
<comment type="pathway">
    <text evidence="1 8 13">Porphyrin-containing compound metabolism; protoporphyrin-IX biosynthesis; 5-aminolevulinate from L-glutamyl-tRNA(Glu): step 1/2.</text>
</comment>
<comment type="function">
    <text evidence="8">Catalyzes the NADPH-dependent reduction of glutamyl-tRNA(Glu) to glutamate 1-semialdehyde (GSA).</text>
</comment>
<dbReference type="InterPro" id="IPR036453">
    <property type="entry name" value="GluRdtase_dimer_dom_sf"/>
</dbReference>
<evidence type="ECO:0000256" key="12">
    <source>
        <dbReference type="PIRSR" id="PIRSR000445-4"/>
    </source>
</evidence>
<evidence type="ECO:0000259" key="16">
    <source>
        <dbReference type="Pfam" id="PF01488"/>
    </source>
</evidence>
<dbReference type="GO" id="GO:0019353">
    <property type="term" value="P:protoporphyrinogen IX biosynthetic process from glutamate"/>
    <property type="evidence" value="ECO:0007669"/>
    <property type="project" value="TreeGrafter"/>
</dbReference>
<dbReference type="CDD" id="cd05213">
    <property type="entry name" value="NAD_bind_Glutamyl_tRNA_reduct"/>
    <property type="match status" value="1"/>
</dbReference>
<dbReference type="Pfam" id="PF01488">
    <property type="entry name" value="Shikimate_DH"/>
    <property type="match status" value="1"/>
</dbReference>
<dbReference type="SUPFAM" id="SSF69742">
    <property type="entry name" value="Glutamyl tRNA-reductase catalytic, N-terminal domain"/>
    <property type="match status" value="1"/>
</dbReference>
<comment type="subunit">
    <text evidence="8">Homodimer.</text>
</comment>
<sequence>MSVLVIGLSHRTAPLELLEAAATTDAAALARRVVAGEGVAEAVVLSTCNRLEVYAEVVTFHGAVATIGEALAHASGAAIGDLSRHLYVHYEDRAVAHAFTVACGLDSMALGEAQVLGQLRSALRTAQGSGTAGPSLNSLVQQALRVGKRAHAETAIDQVSLSLVEAGLDAAVERVGALGRADVLVVGAGGMSSLAATTVARHAAGTLTVVNRTAAKAQRLATSLDAQARPFGELPDALAAADVVVTSTGSLGHLLTRDLVAAATAGRTERPLVLLDLALPRDVEPAVADLPGVTVVDLDGLGRRMAGASTSSLPQVQAVTDLVTAEVASYLTGRMAQSVVPTVAALRSRAHGVMDAELSRLDQRLPDLDDQTRAEVHRGVHRIVEKLLHTPTVRIKELTSNGHGGDYAAALRELFDLDPHDVASVSAPPTVPVPAPEPAAAAPDGGGER</sequence>
<feature type="domain" description="Glutamyl-tRNA reductase N-terminal" evidence="17">
    <location>
        <begin position="6"/>
        <end position="154"/>
    </location>
</feature>
<evidence type="ECO:0000313" key="19">
    <source>
        <dbReference type="Proteomes" id="UP000317893"/>
    </source>
</evidence>
<feature type="binding site" evidence="8 11">
    <location>
        <begin position="187"/>
        <end position="192"/>
    </location>
    <ligand>
        <name>NADP(+)</name>
        <dbReference type="ChEBI" id="CHEBI:58349"/>
    </ligand>
</feature>
<feature type="binding site" evidence="8 10">
    <location>
        <begin position="47"/>
        <end position="50"/>
    </location>
    <ligand>
        <name>substrate</name>
    </ligand>
</feature>
<keyword evidence="5 8" id="KW-0560">Oxidoreductase</keyword>
<dbReference type="SUPFAM" id="SSF51735">
    <property type="entry name" value="NAD(P)-binding Rossmann-fold domains"/>
    <property type="match status" value="1"/>
</dbReference>
<evidence type="ECO:0000256" key="9">
    <source>
        <dbReference type="PIRSR" id="PIRSR000445-1"/>
    </source>
</evidence>
<evidence type="ECO:0000256" key="4">
    <source>
        <dbReference type="ARBA" id="ARBA00022857"/>
    </source>
</evidence>
<dbReference type="PROSITE" id="PS00747">
    <property type="entry name" value="GLUTR"/>
    <property type="match status" value="1"/>
</dbReference>
<feature type="binding site" evidence="8 10">
    <location>
        <position position="118"/>
    </location>
    <ligand>
        <name>substrate</name>
    </ligand>
</feature>
<evidence type="ECO:0000313" key="18">
    <source>
        <dbReference type="EMBL" id="TQJ07692.1"/>
    </source>
</evidence>
<evidence type="ECO:0000256" key="14">
    <source>
        <dbReference type="SAM" id="MobiDB-lite"/>
    </source>
</evidence>
<feature type="binding site" evidence="8 10">
    <location>
        <position position="107"/>
    </location>
    <ligand>
        <name>substrate</name>
    </ligand>
</feature>
<dbReference type="PIRSF" id="PIRSF000445">
    <property type="entry name" value="4pyrrol_synth_GluRdtase"/>
    <property type="match status" value="1"/>
</dbReference>
<dbReference type="Gene3D" id="3.40.50.720">
    <property type="entry name" value="NAD(P)-binding Rossmann-like Domain"/>
    <property type="match status" value="1"/>
</dbReference>
<dbReference type="NCBIfam" id="TIGR01035">
    <property type="entry name" value="hemA"/>
    <property type="match status" value="1"/>
</dbReference>
<dbReference type="NCBIfam" id="NF000744">
    <property type="entry name" value="PRK00045.1-3"/>
    <property type="match status" value="1"/>
</dbReference>
<evidence type="ECO:0000256" key="8">
    <source>
        <dbReference type="HAMAP-Rule" id="MF_00087"/>
    </source>
</evidence>
<dbReference type="PANTHER" id="PTHR43013">
    <property type="entry name" value="GLUTAMYL-TRNA REDUCTASE"/>
    <property type="match status" value="1"/>
</dbReference>
<dbReference type="UniPathway" id="UPA00251">
    <property type="reaction ID" value="UER00316"/>
</dbReference>
<evidence type="ECO:0000259" key="17">
    <source>
        <dbReference type="Pfam" id="PF05201"/>
    </source>
</evidence>
<gene>
    <name evidence="8" type="primary">hemA</name>
    <name evidence="18" type="ORF">FB458_0760</name>
</gene>
<evidence type="ECO:0000259" key="15">
    <source>
        <dbReference type="Pfam" id="PF00745"/>
    </source>
</evidence>
<dbReference type="Pfam" id="PF05201">
    <property type="entry name" value="GlutR_N"/>
    <property type="match status" value="1"/>
</dbReference>
<protein>
    <recommendedName>
        <fullName evidence="3 8">Glutamyl-tRNA reductase</fullName>
        <shortName evidence="8">GluTR</shortName>
        <ecNumber evidence="3 8">1.2.1.70</ecNumber>
    </recommendedName>
</protein>
<feature type="active site" description="Nucleophile" evidence="8 9">
    <location>
        <position position="48"/>
    </location>
</feature>
<dbReference type="EC" id="1.2.1.70" evidence="3 8"/>
<keyword evidence="19" id="KW-1185">Reference proteome</keyword>
<evidence type="ECO:0000256" key="1">
    <source>
        <dbReference type="ARBA" id="ARBA00005059"/>
    </source>
</evidence>
<evidence type="ECO:0000256" key="13">
    <source>
        <dbReference type="RuleBase" id="RU000584"/>
    </source>
</evidence>
<accession>A0A542DX79</accession>
<organism evidence="18 19">
    <name type="scientific">Lapillicoccus jejuensis</name>
    <dbReference type="NCBI Taxonomy" id="402171"/>
    <lineage>
        <taxon>Bacteria</taxon>
        <taxon>Bacillati</taxon>
        <taxon>Actinomycetota</taxon>
        <taxon>Actinomycetes</taxon>
        <taxon>Micrococcales</taxon>
        <taxon>Intrasporangiaceae</taxon>
        <taxon>Lapillicoccus</taxon>
    </lineage>
</organism>
<dbReference type="InterPro" id="IPR036343">
    <property type="entry name" value="GluRdtase_N_sf"/>
</dbReference>